<dbReference type="eggNOG" id="ENOG502Z8IH">
    <property type="taxonomic scope" value="Bacteria"/>
</dbReference>
<evidence type="ECO:0000313" key="2">
    <source>
        <dbReference type="Proteomes" id="UP000003277"/>
    </source>
</evidence>
<dbReference type="PATRIC" id="fig|742743.3.peg.1922"/>
<dbReference type="Proteomes" id="UP000003277">
    <property type="component" value="Unassembled WGS sequence"/>
</dbReference>
<gene>
    <name evidence="1" type="ORF">HMPREF9453_01906</name>
</gene>
<reference evidence="1 2" key="1">
    <citation type="submission" date="2011-11" db="EMBL/GenBank/DDBJ databases">
        <title>The Genome Sequence of Dialister succinatiphilus YIT 11850.</title>
        <authorList>
            <consortium name="The Broad Institute Genome Sequencing Platform"/>
            <person name="Earl A."/>
            <person name="Ward D."/>
            <person name="Feldgarden M."/>
            <person name="Gevers D."/>
            <person name="Morotomi M."/>
            <person name="Young S.K."/>
            <person name="Zeng Q."/>
            <person name="Gargeya S."/>
            <person name="Fitzgerald M."/>
            <person name="Haas B."/>
            <person name="Abouelleil A."/>
            <person name="Alvarado L."/>
            <person name="Arachchi H.M."/>
            <person name="Berlin A."/>
            <person name="Brown A."/>
            <person name="Chapman S.B."/>
            <person name="Dunbar C."/>
            <person name="Gearin G."/>
            <person name="Goldberg J."/>
            <person name="Griggs A."/>
            <person name="Gujja S."/>
            <person name="Heiman D."/>
            <person name="Howarth C."/>
            <person name="Lui A."/>
            <person name="MacDonald P.J.P."/>
            <person name="Montmayeur A."/>
            <person name="Murphy C."/>
            <person name="Neiman D."/>
            <person name="Pearson M."/>
            <person name="Priest M."/>
            <person name="Roberts A."/>
            <person name="Saif S."/>
            <person name="Shea T."/>
            <person name="Sisk P."/>
            <person name="Stolte C."/>
            <person name="Sykes S."/>
            <person name="Wortman J."/>
            <person name="Nusbaum C."/>
            <person name="Birren B."/>
        </authorList>
    </citation>
    <scope>NUCLEOTIDE SEQUENCE [LARGE SCALE GENOMIC DNA]</scope>
    <source>
        <strain evidence="1 2">YIT 11850</strain>
    </source>
</reference>
<name>H1D2R8_9FIRM</name>
<dbReference type="EMBL" id="ADLT01000065">
    <property type="protein sequence ID" value="EHO62188.1"/>
    <property type="molecule type" value="Genomic_DNA"/>
</dbReference>
<evidence type="ECO:0000313" key="1">
    <source>
        <dbReference type="EMBL" id="EHO62188.1"/>
    </source>
</evidence>
<accession>H1D2R8</accession>
<dbReference type="OrthoDB" id="1654075at2"/>
<protein>
    <submittedName>
        <fullName evidence="1">Uncharacterized protein</fullName>
    </submittedName>
</protein>
<dbReference type="AlphaFoldDB" id="H1D2R8"/>
<organism evidence="1 2">
    <name type="scientific">Dialister succinatiphilus YIT 11850</name>
    <dbReference type="NCBI Taxonomy" id="742743"/>
    <lineage>
        <taxon>Bacteria</taxon>
        <taxon>Bacillati</taxon>
        <taxon>Bacillota</taxon>
        <taxon>Negativicutes</taxon>
        <taxon>Veillonellales</taxon>
        <taxon>Veillonellaceae</taxon>
        <taxon>Dialister</taxon>
    </lineage>
</organism>
<comment type="caution">
    <text evidence="1">The sequence shown here is derived from an EMBL/GenBank/DDBJ whole genome shotgun (WGS) entry which is preliminary data.</text>
</comment>
<proteinExistence type="predicted"/>
<keyword evidence="2" id="KW-1185">Reference proteome</keyword>
<sequence>MYRYVPKKTVSSYRSKCSPFLIQLSNELKEELGPSQVVLVGSGGSGLVLRDGNGPFDLDYNLCFHHLPDEWRTHPEKLKAHIRQVLDSLFPDDYSYGKESTSVLTYLVHKDGAVIFHLDLGILMKNSQGWSRLIHDKVENTYRWNLVGNTNKLSSKIDRIHKAKKWNNLRSLYLRKKNQDLHEGKSSSSFETYAEAINDLYNRLT</sequence>
<dbReference type="HOGENOM" id="CLU_111006_0_0_9"/>
<dbReference type="RefSeq" id="WP_008860400.1">
    <property type="nucleotide sequence ID" value="NZ_JH591189.1"/>
</dbReference>